<keyword evidence="2" id="KW-0472">Membrane</keyword>
<feature type="compositionally biased region" description="Polar residues" evidence="1">
    <location>
        <begin position="431"/>
        <end position="444"/>
    </location>
</feature>
<comment type="caution">
    <text evidence="4">The sequence shown here is derived from an EMBL/GenBank/DDBJ whole genome shotgun (WGS) entry which is preliminary data.</text>
</comment>
<reference evidence="4 5" key="1">
    <citation type="journal article" date="2018" name="Microb. Genom.">
        <title>Expanding an expanded genome: long-read sequencing of Trypanosoma cruzi.</title>
        <authorList>
            <person name="Berna L."/>
            <person name="Rodriguez M."/>
            <person name="Chiribao M.L."/>
            <person name="Parodi-Talice A."/>
            <person name="Pita S."/>
            <person name="Rijo G."/>
            <person name="Alvarez-Valin F."/>
            <person name="Robello C."/>
        </authorList>
    </citation>
    <scope>NUCLEOTIDE SEQUENCE [LARGE SCALE GENOMIC DNA]</scope>
    <source>
        <strain evidence="4 5">TCC</strain>
    </source>
</reference>
<protein>
    <submittedName>
        <fullName evidence="4">Mucin-associated surface protein (MASP)</fullName>
    </submittedName>
</protein>
<dbReference type="VEuPathDB" id="TriTrypDB:TcCLB.507957.150"/>
<evidence type="ECO:0000313" key="5">
    <source>
        <dbReference type="Proteomes" id="UP000246078"/>
    </source>
</evidence>
<feature type="compositionally biased region" description="Low complexity" evidence="1">
    <location>
        <begin position="416"/>
        <end position="427"/>
    </location>
</feature>
<dbReference type="VEuPathDB" id="TriTrypDB:ECC02_010780"/>
<dbReference type="VEuPathDB" id="TriTrypDB:TcCL_ESM08880"/>
<feature type="compositionally biased region" description="Polar residues" evidence="1">
    <location>
        <begin position="230"/>
        <end position="240"/>
    </location>
</feature>
<evidence type="ECO:0000256" key="1">
    <source>
        <dbReference type="SAM" id="MobiDB-lite"/>
    </source>
</evidence>
<dbReference type="VEuPathDB" id="TriTrypDB:TCDM_08410"/>
<name>A0A2V2WMX6_TRYCR</name>
<feature type="compositionally biased region" description="Low complexity" evidence="1">
    <location>
        <begin position="361"/>
        <end position="380"/>
    </location>
</feature>
<keyword evidence="2" id="KW-1133">Transmembrane helix</keyword>
<evidence type="ECO:0000256" key="3">
    <source>
        <dbReference type="SAM" id="SignalP"/>
    </source>
</evidence>
<evidence type="ECO:0000256" key="2">
    <source>
        <dbReference type="SAM" id="Phobius"/>
    </source>
</evidence>
<dbReference type="EMBL" id="PRFC01000075">
    <property type="protein sequence ID" value="PWV09777.1"/>
    <property type="molecule type" value="Genomic_DNA"/>
</dbReference>
<dbReference type="VEuPathDB" id="TriTrypDB:Tc_MARK_6921"/>
<dbReference type="VEuPathDB" id="TriTrypDB:TcBrA4_0170770"/>
<dbReference type="VEuPathDB" id="TriTrypDB:C4B63_5g72"/>
<feature type="compositionally biased region" description="Gly residues" evidence="1">
    <location>
        <begin position="146"/>
        <end position="163"/>
    </location>
</feature>
<feature type="region of interest" description="Disordered" evidence="1">
    <location>
        <begin position="123"/>
        <end position="444"/>
    </location>
</feature>
<keyword evidence="3" id="KW-0732">Signal</keyword>
<feature type="compositionally biased region" description="Polar residues" evidence="1">
    <location>
        <begin position="403"/>
        <end position="415"/>
    </location>
</feature>
<feature type="signal peptide" evidence="3">
    <location>
        <begin position="1"/>
        <end position="31"/>
    </location>
</feature>
<feature type="compositionally biased region" description="Basic and acidic residues" evidence="1">
    <location>
        <begin position="193"/>
        <end position="210"/>
    </location>
</feature>
<dbReference type="VEuPathDB" id="TriTrypDB:TcYC6_0166730"/>
<dbReference type="VEuPathDB" id="TriTrypDB:TcCLB.508873.250"/>
<dbReference type="VEuPathDB" id="TriTrypDB:TcG_10426"/>
<dbReference type="VEuPathDB" id="TriTrypDB:Tc_MARK_7109"/>
<dbReference type="VEuPathDB" id="TriTrypDB:TCSYLVIO_008026"/>
<dbReference type="VEuPathDB" id="TriTrypDB:TCSYLVIO_006721"/>
<feature type="transmembrane region" description="Helical" evidence="2">
    <location>
        <begin position="46"/>
        <end position="66"/>
    </location>
</feature>
<feature type="transmembrane region" description="Helical" evidence="2">
    <location>
        <begin position="450"/>
        <end position="467"/>
    </location>
</feature>
<accession>A0A2V2WMX6</accession>
<dbReference type="Proteomes" id="UP000246078">
    <property type="component" value="Unassembled WGS sequence"/>
</dbReference>
<keyword evidence="2" id="KW-0812">Transmembrane</keyword>
<feature type="compositionally biased region" description="Basic and acidic residues" evidence="1">
    <location>
        <begin position="266"/>
        <end position="287"/>
    </location>
</feature>
<dbReference type="Pfam" id="PF12517">
    <property type="entry name" value="DUF3720"/>
    <property type="match status" value="1"/>
</dbReference>
<feature type="compositionally biased region" description="Low complexity" evidence="1">
    <location>
        <begin position="211"/>
        <end position="229"/>
    </location>
</feature>
<dbReference type="VEuPathDB" id="TriTrypDB:TcCLB.505949.80"/>
<proteinExistence type="predicted"/>
<feature type="compositionally biased region" description="Basic and acidic residues" evidence="1">
    <location>
        <begin position="243"/>
        <end position="255"/>
    </location>
</feature>
<dbReference type="VEuPathDB" id="TriTrypDB:TcG_12305"/>
<feature type="compositionally biased region" description="Basic and acidic residues" evidence="1">
    <location>
        <begin position="383"/>
        <end position="402"/>
    </location>
</feature>
<organism evidence="4 5">
    <name type="scientific">Trypanosoma cruzi</name>
    <dbReference type="NCBI Taxonomy" id="5693"/>
    <lineage>
        <taxon>Eukaryota</taxon>
        <taxon>Discoba</taxon>
        <taxon>Euglenozoa</taxon>
        <taxon>Kinetoplastea</taxon>
        <taxon>Metakinetoplastina</taxon>
        <taxon>Trypanosomatida</taxon>
        <taxon>Trypanosomatidae</taxon>
        <taxon>Trypanosoma</taxon>
        <taxon>Schizotrypanum</taxon>
    </lineage>
</organism>
<dbReference type="VEuPathDB" id="TriTrypDB:BCY84_03399"/>
<sequence length="468" mass="48062">MVLMGCCCCHCTWLSDLSLFSLLLLSLCVDGALVFAEGCTQVTGVMAIMMTGRVLLVCALCVLWCLTVFGAARDNRCVEGDGNVLTHTHNGGNNGLRLKADFGLISTRMGLIKAVAAGEREGEELESLDGPLDSVGGKSPSSLLAGIGGNEAPGAGGGQGAAGAGAASLPVSGPGVSGTGDEGGQLPVAGQEGNEKKNLDPGSKEPKESQDQTTDQLSSSSGSTSTRSGENPSSMGTSGIKQLPRDTETKGDVDPRNNSGDDEQREDEKTGREKQKNKAQTRSRESKNNGGETTPPLLPSSEGEESPLPDQENLQNQKKVKNKNMPSESKMESKAPEPPSGDATQGQHSHDRDTEDSRKNAAAGSPAEPTTSSSSTSGSGDHVQNKADKDDAQSSEEQHDSLETGNTNVVPTLSETAPQTAKTTTAARINGTATPGDSDSSTAVSHTTSPLLLFLVVACAAAAAVAIV</sequence>
<dbReference type="InterPro" id="IPR022195">
    <property type="entry name" value="DUF3720"/>
</dbReference>
<evidence type="ECO:0000313" key="4">
    <source>
        <dbReference type="EMBL" id="PWV09777.1"/>
    </source>
</evidence>
<gene>
    <name evidence="4" type="ORF">C3747_75g96</name>
</gene>
<dbReference type="VEuPathDB" id="TriTrypDB:C3747_75g96"/>
<feature type="compositionally biased region" description="Basic and acidic residues" evidence="1">
    <location>
        <begin position="348"/>
        <end position="359"/>
    </location>
</feature>
<feature type="chain" id="PRO_5016014835" evidence="3">
    <location>
        <begin position="32"/>
        <end position="468"/>
    </location>
</feature>
<dbReference type="AlphaFoldDB" id="A0A2V2WMX6"/>